<evidence type="ECO:0000256" key="1">
    <source>
        <dbReference type="ARBA" id="ARBA00004141"/>
    </source>
</evidence>
<evidence type="ECO:0000259" key="6">
    <source>
        <dbReference type="Pfam" id="PF01699"/>
    </source>
</evidence>
<dbReference type="OrthoDB" id="9794225at2"/>
<evidence type="ECO:0000256" key="5">
    <source>
        <dbReference type="SAM" id="Phobius"/>
    </source>
</evidence>
<dbReference type="GO" id="GO:0005886">
    <property type="term" value="C:plasma membrane"/>
    <property type="evidence" value="ECO:0007669"/>
    <property type="project" value="TreeGrafter"/>
</dbReference>
<dbReference type="GO" id="GO:0006874">
    <property type="term" value="P:intracellular calcium ion homeostasis"/>
    <property type="evidence" value="ECO:0007669"/>
    <property type="project" value="TreeGrafter"/>
</dbReference>
<protein>
    <submittedName>
        <fullName evidence="7">Cation:H+ antiporter</fullName>
    </submittedName>
</protein>
<dbReference type="STRING" id="86666.SAMN04490247_2864"/>
<feature type="transmembrane region" description="Helical" evidence="5">
    <location>
        <begin position="69"/>
        <end position="91"/>
    </location>
</feature>
<keyword evidence="4 5" id="KW-0472">Membrane</keyword>
<dbReference type="InterPro" id="IPR044880">
    <property type="entry name" value="NCX_ion-bd_dom_sf"/>
</dbReference>
<keyword evidence="2 5" id="KW-0812">Transmembrane</keyword>
<organism evidence="7 8">
    <name type="scientific">Salimicrobium halophilum</name>
    <dbReference type="NCBI Taxonomy" id="86666"/>
    <lineage>
        <taxon>Bacteria</taxon>
        <taxon>Bacillati</taxon>
        <taxon>Bacillota</taxon>
        <taxon>Bacilli</taxon>
        <taxon>Bacillales</taxon>
        <taxon>Bacillaceae</taxon>
        <taxon>Salimicrobium</taxon>
    </lineage>
</organism>
<evidence type="ECO:0000256" key="4">
    <source>
        <dbReference type="ARBA" id="ARBA00023136"/>
    </source>
</evidence>
<feature type="transmembrane region" description="Helical" evidence="5">
    <location>
        <begin position="309"/>
        <end position="329"/>
    </location>
</feature>
<evidence type="ECO:0000313" key="7">
    <source>
        <dbReference type="EMBL" id="SDJ68815.1"/>
    </source>
</evidence>
<keyword evidence="3 5" id="KW-1133">Transmembrane helix</keyword>
<feature type="domain" description="Sodium/calcium exchanger membrane region" evidence="6">
    <location>
        <begin position="5"/>
        <end position="146"/>
    </location>
</feature>
<feature type="transmembrane region" description="Helical" evidence="5">
    <location>
        <begin position="179"/>
        <end position="201"/>
    </location>
</feature>
<reference evidence="8" key="1">
    <citation type="submission" date="2016-10" db="EMBL/GenBank/DDBJ databases">
        <authorList>
            <person name="Varghese N."/>
            <person name="Submissions S."/>
        </authorList>
    </citation>
    <scope>NUCLEOTIDE SEQUENCE [LARGE SCALE GENOMIC DNA]</scope>
    <source>
        <strain evidence="8">DSM 4771</strain>
    </source>
</reference>
<dbReference type="PANTHER" id="PTHR10846:SF8">
    <property type="entry name" value="INNER MEMBRANE PROTEIN YRBG"/>
    <property type="match status" value="1"/>
</dbReference>
<feature type="transmembrane region" description="Helical" evidence="5">
    <location>
        <begin position="106"/>
        <end position="126"/>
    </location>
</feature>
<feature type="transmembrane region" description="Helical" evidence="5">
    <location>
        <begin position="278"/>
        <end position="297"/>
    </location>
</feature>
<dbReference type="AlphaFoldDB" id="A0A1G8VTQ1"/>
<evidence type="ECO:0000313" key="8">
    <source>
        <dbReference type="Proteomes" id="UP000199225"/>
    </source>
</evidence>
<evidence type="ECO:0000256" key="2">
    <source>
        <dbReference type="ARBA" id="ARBA00022692"/>
    </source>
</evidence>
<feature type="transmembrane region" description="Helical" evidence="5">
    <location>
        <begin position="39"/>
        <end position="63"/>
    </location>
</feature>
<accession>A0A1G8VTQ1</accession>
<dbReference type="RefSeq" id="WP_093194538.1">
    <property type="nucleotide sequence ID" value="NZ_FNEV01000010.1"/>
</dbReference>
<feature type="domain" description="Sodium/calcium exchanger membrane region" evidence="6">
    <location>
        <begin position="183"/>
        <end position="327"/>
    </location>
</feature>
<proteinExistence type="predicted"/>
<dbReference type="InterPro" id="IPR004837">
    <property type="entry name" value="NaCa_Exmemb"/>
</dbReference>
<feature type="transmembrane region" description="Helical" evidence="5">
    <location>
        <begin position="132"/>
        <end position="151"/>
    </location>
</feature>
<sequence length="330" mass="36175">MAVLVFIGFLVSAIATFFIASNLAVFGDAVKEKTKATSAFVGVIIGVAISLPELTSSVTAVIIDTPGLAVGNLIGSNLFNLLGLAVFDLIYRKHQIMTQTTIESKLYAYLVILLTMIVIVAVSFPLPTHLLHISYSSIFLLLLYFIGGQLINKRTEYQGRKVKNEKKKERYREYTYKQVVTRFTALAVAIMIMGSILTITAEEIAKITGLGSSFIGAFLVAISTSLPDASSVGTALKMKNYNLAISSLIGSNAFNILILAITDIMYFRGNLYSESSPVNIIIAIASIVFVLLFLVSISRKKPKYRFTYIVPSLLIVVLYFVVTFVSFQLK</sequence>
<dbReference type="EMBL" id="FNEV01000010">
    <property type="protein sequence ID" value="SDJ68815.1"/>
    <property type="molecule type" value="Genomic_DNA"/>
</dbReference>
<name>A0A1G8VTQ1_9BACI</name>
<gene>
    <name evidence="7" type="ORF">SAMN04490247_2864</name>
</gene>
<dbReference type="InterPro" id="IPR004481">
    <property type="entry name" value="K/Na/Ca-exchanger"/>
</dbReference>
<comment type="subcellular location">
    <subcellularLocation>
        <location evidence="1">Membrane</location>
        <topology evidence="1">Multi-pass membrane protein</topology>
    </subcellularLocation>
</comment>
<dbReference type="GO" id="GO:0008273">
    <property type="term" value="F:calcium, potassium:sodium antiporter activity"/>
    <property type="evidence" value="ECO:0007669"/>
    <property type="project" value="TreeGrafter"/>
</dbReference>
<dbReference type="GO" id="GO:0005262">
    <property type="term" value="F:calcium channel activity"/>
    <property type="evidence" value="ECO:0007669"/>
    <property type="project" value="TreeGrafter"/>
</dbReference>
<feature type="transmembrane region" description="Helical" evidence="5">
    <location>
        <begin position="6"/>
        <end position="27"/>
    </location>
</feature>
<dbReference type="Proteomes" id="UP000199225">
    <property type="component" value="Unassembled WGS sequence"/>
</dbReference>
<evidence type="ECO:0000256" key="3">
    <source>
        <dbReference type="ARBA" id="ARBA00022989"/>
    </source>
</evidence>
<keyword evidence="8" id="KW-1185">Reference proteome</keyword>
<dbReference type="Gene3D" id="1.20.1420.30">
    <property type="entry name" value="NCX, central ion-binding region"/>
    <property type="match status" value="1"/>
</dbReference>
<feature type="transmembrane region" description="Helical" evidence="5">
    <location>
        <begin position="241"/>
        <end position="266"/>
    </location>
</feature>
<feature type="transmembrane region" description="Helical" evidence="5">
    <location>
        <begin position="207"/>
        <end position="229"/>
    </location>
</feature>
<dbReference type="Pfam" id="PF01699">
    <property type="entry name" value="Na_Ca_ex"/>
    <property type="match status" value="2"/>
</dbReference>
<dbReference type="PANTHER" id="PTHR10846">
    <property type="entry name" value="SODIUM/POTASSIUM/CALCIUM EXCHANGER"/>
    <property type="match status" value="1"/>
</dbReference>